<dbReference type="GO" id="GO:0005886">
    <property type="term" value="C:plasma membrane"/>
    <property type="evidence" value="ECO:0007669"/>
    <property type="project" value="TreeGrafter"/>
</dbReference>
<evidence type="ECO:0000256" key="1">
    <source>
        <dbReference type="ARBA" id="ARBA00004141"/>
    </source>
</evidence>
<evidence type="ECO:0000256" key="11">
    <source>
        <dbReference type="SAM" id="MobiDB-lite"/>
    </source>
</evidence>
<organism evidence="15 16">
    <name type="scientific">Aspergillus brasiliensis (strain CBS 101740 / IMI 381727 / IBT 21946)</name>
    <dbReference type="NCBI Taxonomy" id="767769"/>
    <lineage>
        <taxon>Eukaryota</taxon>
        <taxon>Fungi</taxon>
        <taxon>Dikarya</taxon>
        <taxon>Ascomycota</taxon>
        <taxon>Pezizomycotina</taxon>
        <taxon>Eurotiomycetes</taxon>
        <taxon>Eurotiomycetidae</taxon>
        <taxon>Eurotiales</taxon>
        <taxon>Aspergillaceae</taxon>
        <taxon>Aspergillus</taxon>
        <taxon>Aspergillus subgen. Circumdati</taxon>
    </lineage>
</organism>
<sequence>MLSSSWLFLLVYLGLAFAGRPPTNEGCVTAVYTALGYLSFSGDPAQGPWEARCQNRLKVTSTYASVDVYCTEDEQIVGFAQLQDYCLEYAKVDLIPREELAENLTHDALSRMPVVEYAQIPKSQRIPTAVLISPTFYRRTFDTIDTWQFEVWSHNAFGLLGYAFWTLVLAVGITHRLVRHIFHSLDIRAGQWAPSRIRWLWIPLDGIYHWLQTHLVVPAPLSSTRRKLLWWTFPTRIEAVTVLLFWVLSVVFCTLEYRPVEGNLYWPSIPDQIMRYAADRTGVLSFANLPLVWLFAGRNNIFIWATGWSFGTFNLFHRHVAWVATFQAVAHTLIYLVIMYQKGNVIRKLHKPYLIWGTLATVVMVAILPFAVQWFRHRLYETFLLLHILFSVAVLLGCFYHTIIFEGHDYWNYLWPAVAIWILDRSLRLIRLMYCNIHVRANTGKGIHYTRSTATYDPSSDVIRLEVTPGSAHIRPSPGDFYYLYQPFRLTGWESHPFTLGAWTYESHHDTHHHHSKDTEVNINIDVTQVPLLSDPSSPGTTTPDETQLKHQHEPHNDQDHKHLKFIFWIRPYDGWTRSLRQQCTQSANLTSTTTILLEGPYGNHFPLWNYESVLLIAGGTGIAAAVPYIQDHIARSSTELDTYPSSKNSNSSSTTTTTQTKDMHLVWVTRQTSFAQQVARGELAPALARDDFTAEFYCTSTTTPARSYTTSDVDDDDDIEGSDTDTDSTQHSLSPDQPWKSDTGNIEILPGRPDLESLVMNHAHEAQLSESSAAVLVCGPSALADEARAAVHLAMRRGYRRIRYVEESFSW</sequence>
<feature type="transmembrane region" description="Helical" evidence="12">
    <location>
        <begin position="320"/>
        <end position="341"/>
    </location>
</feature>
<dbReference type="Pfam" id="PF08022">
    <property type="entry name" value="FAD_binding_8"/>
    <property type="match status" value="1"/>
</dbReference>
<dbReference type="Pfam" id="PF01794">
    <property type="entry name" value="Ferric_reduct"/>
    <property type="match status" value="1"/>
</dbReference>
<dbReference type="PANTHER" id="PTHR32361">
    <property type="entry name" value="FERRIC/CUPRIC REDUCTASE TRANSMEMBRANE COMPONENT"/>
    <property type="match status" value="1"/>
</dbReference>
<protein>
    <recommendedName>
        <fullName evidence="14">FAD-binding FR-type domain-containing protein</fullName>
    </recommendedName>
</protein>
<evidence type="ECO:0000256" key="8">
    <source>
        <dbReference type="ARBA" id="ARBA00023065"/>
    </source>
</evidence>
<evidence type="ECO:0000256" key="13">
    <source>
        <dbReference type="SAM" id="SignalP"/>
    </source>
</evidence>
<dbReference type="Proteomes" id="UP000184499">
    <property type="component" value="Unassembled WGS sequence"/>
</dbReference>
<evidence type="ECO:0000256" key="12">
    <source>
        <dbReference type="SAM" id="Phobius"/>
    </source>
</evidence>
<feature type="compositionally biased region" description="Polar residues" evidence="11">
    <location>
        <begin position="731"/>
        <end position="745"/>
    </location>
</feature>
<evidence type="ECO:0000313" key="16">
    <source>
        <dbReference type="Proteomes" id="UP000184499"/>
    </source>
</evidence>
<feature type="domain" description="FAD-binding FR-type" evidence="14">
    <location>
        <begin position="445"/>
        <end position="608"/>
    </location>
</feature>
<keyword evidence="3" id="KW-0813">Transport</keyword>
<keyword evidence="9 12" id="KW-0472">Membrane</keyword>
<dbReference type="InterPro" id="IPR051410">
    <property type="entry name" value="Ferric/Cupric_Reductase"/>
</dbReference>
<keyword evidence="6 12" id="KW-1133">Transmembrane helix</keyword>
<dbReference type="SFLD" id="SFLDG01168">
    <property type="entry name" value="Ferric_reductase_subgroup_(FRE"/>
    <property type="match status" value="1"/>
</dbReference>
<evidence type="ECO:0000256" key="3">
    <source>
        <dbReference type="ARBA" id="ARBA00022448"/>
    </source>
</evidence>
<dbReference type="GO" id="GO:0006879">
    <property type="term" value="P:intracellular iron ion homeostasis"/>
    <property type="evidence" value="ECO:0007669"/>
    <property type="project" value="TreeGrafter"/>
</dbReference>
<dbReference type="SUPFAM" id="SSF52343">
    <property type="entry name" value="Ferredoxin reductase-like, C-terminal NADP-linked domain"/>
    <property type="match status" value="1"/>
</dbReference>
<evidence type="ECO:0000256" key="4">
    <source>
        <dbReference type="ARBA" id="ARBA00022692"/>
    </source>
</evidence>
<dbReference type="InterPro" id="IPR013121">
    <property type="entry name" value="Fe_red_NAD-bd_6"/>
</dbReference>
<comment type="similarity">
    <text evidence="2">Belongs to the ferric reductase (FRE) family.</text>
</comment>
<dbReference type="InterPro" id="IPR013130">
    <property type="entry name" value="Fe3_Rdtase_TM_dom"/>
</dbReference>
<dbReference type="CDD" id="cd06186">
    <property type="entry name" value="NOX_Duox_like_FAD_NADP"/>
    <property type="match status" value="1"/>
</dbReference>
<dbReference type="PANTHER" id="PTHR32361:SF9">
    <property type="entry name" value="FERRIC REDUCTASE TRANSMEMBRANE COMPONENT 3-RELATED"/>
    <property type="match status" value="1"/>
</dbReference>
<evidence type="ECO:0000256" key="6">
    <source>
        <dbReference type="ARBA" id="ARBA00022989"/>
    </source>
</evidence>
<evidence type="ECO:0000256" key="5">
    <source>
        <dbReference type="ARBA" id="ARBA00022982"/>
    </source>
</evidence>
<dbReference type="SFLD" id="SFLDS00052">
    <property type="entry name" value="Ferric_Reductase_Domain"/>
    <property type="match status" value="1"/>
</dbReference>
<feature type="compositionally biased region" description="Acidic residues" evidence="11">
    <location>
        <begin position="713"/>
        <end position="727"/>
    </location>
</feature>
<dbReference type="GO" id="GO:0015677">
    <property type="term" value="P:copper ion import"/>
    <property type="evidence" value="ECO:0007669"/>
    <property type="project" value="TreeGrafter"/>
</dbReference>
<evidence type="ECO:0000256" key="2">
    <source>
        <dbReference type="ARBA" id="ARBA00006278"/>
    </source>
</evidence>
<dbReference type="VEuPathDB" id="FungiDB:ASPBRDRAFT_166282"/>
<keyword evidence="4 12" id="KW-0812">Transmembrane</keyword>
<dbReference type="InterPro" id="IPR017927">
    <property type="entry name" value="FAD-bd_FR_type"/>
</dbReference>
<keyword evidence="8" id="KW-0406">Ion transport</keyword>
<feature type="region of interest" description="Disordered" evidence="11">
    <location>
        <begin position="532"/>
        <end position="558"/>
    </location>
</feature>
<dbReference type="InterPro" id="IPR013112">
    <property type="entry name" value="FAD-bd_8"/>
</dbReference>
<dbReference type="OrthoDB" id="167398at2759"/>
<dbReference type="EMBL" id="KV878679">
    <property type="protein sequence ID" value="OJJ77454.1"/>
    <property type="molecule type" value="Genomic_DNA"/>
</dbReference>
<reference evidence="16" key="1">
    <citation type="journal article" date="2017" name="Genome Biol.">
        <title>Comparative genomics reveals high biological diversity and specific adaptations in the industrially and medically important fungal genus Aspergillus.</title>
        <authorList>
            <person name="de Vries R.P."/>
            <person name="Riley R."/>
            <person name="Wiebenga A."/>
            <person name="Aguilar-Osorio G."/>
            <person name="Amillis S."/>
            <person name="Uchima C.A."/>
            <person name="Anderluh G."/>
            <person name="Asadollahi M."/>
            <person name="Askin M."/>
            <person name="Barry K."/>
            <person name="Battaglia E."/>
            <person name="Bayram O."/>
            <person name="Benocci T."/>
            <person name="Braus-Stromeyer S.A."/>
            <person name="Caldana C."/>
            <person name="Canovas D."/>
            <person name="Cerqueira G.C."/>
            <person name="Chen F."/>
            <person name="Chen W."/>
            <person name="Choi C."/>
            <person name="Clum A."/>
            <person name="Dos Santos R.A."/>
            <person name="Damasio A.R."/>
            <person name="Diallinas G."/>
            <person name="Emri T."/>
            <person name="Fekete E."/>
            <person name="Flipphi M."/>
            <person name="Freyberg S."/>
            <person name="Gallo A."/>
            <person name="Gournas C."/>
            <person name="Habgood R."/>
            <person name="Hainaut M."/>
            <person name="Harispe M.L."/>
            <person name="Henrissat B."/>
            <person name="Hilden K.S."/>
            <person name="Hope R."/>
            <person name="Hossain A."/>
            <person name="Karabika E."/>
            <person name="Karaffa L."/>
            <person name="Karanyi Z."/>
            <person name="Krasevec N."/>
            <person name="Kuo A."/>
            <person name="Kusch H."/>
            <person name="LaButti K."/>
            <person name="Lagendijk E.L."/>
            <person name="Lapidus A."/>
            <person name="Levasseur A."/>
            <person name="Lindquist E."/>
            <person name="Lipzen A."/>
            <person name="Logrieco A.F."/>
            <person name="MacCabe A."/>
            <person name="Maekelae M.R."/>
            <person name="Malavazi I."/>
            <person name="Melin P."/>
            <person name="Meyer V."/>
            <person name="Mielnichuk N."/>
            <person name="Miskei M."/>
            <person name="Molnar A.P."/>
            <person name="Mule G."/>
            <person name="Ngan C.Y."/>
            <person name="Orejas M."/>
            <person name="Orosz E."/>
            <person name="Ouedraogo J.P."/>
            <person name="Overkamp K.M."/>
            <person name="Park H.-S."/>
            <person name="Perrone G."/>
            <person name="Piumi F."/>
            <person name="Punt P.J."/>
            <person name="Ram A.F."/>
            <person name="Ramon A."/>
            <person name="Rauscher S."/>
            <person name="Record E."/>
            <person name="Riano-Pachon D.M."/>
            <person name="Robert V."/>
            <person name="Roehrig J."/>
            <person name="Ruller R."/>
            <person name="Salamov A."/>
            <person name="Salih N.S."/>
            <person name="Samson R.A."/>
            <person name="Sandor E."/>
            <person name="Sanguinetti M."/>
            <person name="Schuetze T."/>
            <person name="Sepcic K."/>
            <person name="Shelest E."/>
            <person name="Sherlock G."/>
            <person name="Sophianopoulou V."/>
            <person name="Squina F.M."/>
            <person name="Sun H."/>
            <person name="Susca A."/>
            <person name="Todd R.B."/>
            <person name="Tsang A."/>
            <person name="Unkles S.E."/>
            <person name="van de Wiele N."/>
            <person name="van Rossen-Uffink D."/>
            <person name="Oliveira J.V."/>
            <person name="Vesth T.C."/>
            <person name="Visser J."/>
            <person name="Yu J.-H."/>
            <person name="Zhou M."/>
            <person name="Andersen M.R."/>
            <person name="Archer D.B."/>
            <person name="Baker S.E."/>
            <person name="Benoit I."/>
            <person name="Brakhage A.A."/>
            <person name="Braus G.H."/>
            <person name="Fischer R."/>
            <person name="Frisvad J.C."/>
            <person name="Goldman G.H."/>
            <person name="Houbraken J."/>
            <person name="Oakley B."/>
            <person name="Pocsi I."/>
            <person name="Scazzocchio C."/>
            <person name="Seiboth B."/>
            <person name="vanKuyk P.A."/>
            <person name="Wortman J."/>
            <person name="Dyer P.S."/>
            <person name="Grigoriev I.V."/>
        </authorList>
    </citation>
    <scope>NUCLEOTIDE SEQUENCE [LARGE SCALE GENOMIC DNA]</scope>
    <source>
        <strain evidence="16">CBS 101740 / IMI 381727 / IBT 21946</strain>
    </source>
</reference>
<keyword evidence="7" id="KW-0560">Oxidoreductase</keyword>
<dbReference type="Pfam" id="PF08030">
    <property type="entry name" value="NAD_binding_6"/>
    <property type="match status" value="1"/>
</dbReference>
<feature type="transmembrane region" description="Helical" evidence="12">
    <location>
        <begin position="384"/>
        <end position="404"/>
    </location>
</feature>
<dbReference type="STRING" id="767769.A0A1L9V0H1"/>
<dbReference type="PROSITE" id="PS51384">
    <property type="entry name" value="FAD_FR"/>
    <property type="match status" value="1"/>
</dbReference>
<dbReference type="Gene3D" id="3.40.50.80">
    <property type="entry name" value="Nucleotide-binding domain of ferredoxin-NADP reductase (FNR) module"/>
    <property type="match status" value="1"/>
</dbReference>
<evidence type="ECO:0000313" key="15">
    <source>
        <dbReference type="EMBL" id="OJJ77454.1"/>
    </source>
</evidence>
<keyword evidence="10" id="KW-0325">Glycoprotein</keyword>
<keyword evidence="16" id="KW-1185">Reference proteome</keyword>
<feature type="region of interest" description="Disordered" evidence="11">
    <location>
        <begin position="706"/>
        <end position="745"/>
    </location>
</feature>
<name>A0A1L9V0H1_ASPBC</name>
<feature type="compositionally biased region" description="Low complexity" evidence="11">
    <location>
        <begin position="646"/>
        <end position="660"/>
    </location>
</feature>
<accession>A0A1L9V0H1</accession>
<dbReference type="InterPro" id="IPR039261">
    <property type="entry name" value="FNR_nucleotide-bd"/>
</dbReference>
<feature type="transmembrane region" description="Helical" evidence="12">
    <location>
        <begin position="159"/>
        <end position="178"/>
    </location>
</feature>
<dbReference type="OMA" id="DNIYWPS"/>
<feature type="transmembrane region" description="Helical" evidence="12">
    <location>
        <begin position="237"/>
        <end position="255"/>
    </location>
</feature>
<dbReference type="GO" id="GO:0006826">
    <property type="term" value="P:iron ion transport"/>
    <property type="evidence" value="ECO:0007669"/>
    <property type="project" value="TreeGrafter"/>
</dbReference>
<feature type="compositionally biased region" description="Basic and acidic residues" evidence="11">
    <location>
        <begin position="547"/>
        <end position="558"/>
    </location>
</feature>
<feature type="signal peptide" evidence="13">
    <location>
        <begin position="1"/>
        <end position="18"/>
    </location>
</feature>
<dbReference type="RefSeq" id="XP_067484701.1">
    <property type="nucleotide sequence ID" value="XM_067619578.1"/>
</dbReference>
<evidence type="ECO:0000256" key="9">
    <source>
        <dbReference type="ARBA" id="ARBA00023136"/>
    </source>
</evidence>
<proteinExistence type="inferred from homology"/>
<feature type="region of interest" description="Disordered" evidence="11">
    <location>
        <begin position="641"/>
        <end position="660"/>
    </location>
</feature>
<keyword evidence="5" id="KW-0249">Electron transport</keyword>
<evidence type="ECO:0000259" key="14">
    <source>
        <dbReference type="PROSITE" id="PS51384"/>
    </source>
</evidence>
<feature type="chain" id="PRO_5012295925" description="FAD-binding FR-type domain-containing protein" evidence="13">
    <location>
        <begin position="19"/>
        <end position="812"/>
    </location>
</feature>
<evidence type="ECO:0000256" key="7">
    <source>
        <dbReference type="ARBA" id="ARBA00023002"/>
    </source>
</evidence>
<dbReference type="GeneID" id="93572066"/>
<dbReference type="AlphaFoldDB" id="A0A1L9V0H1"/>
<gene>
    <name evidence="15" type="ORF">ASPBRDRAFT_166282</name>
</gene>
<feature type="compositionally biased region" description="Polar residues" evidence="11">
    <location>
        <begin position="535"/>
        <end position="546"/>
    </location>
</feature>
<evidence type="ECO:0000256" key="10">
    <source>
        <dbReference type="ARBA" id="ARBA00023180"/>
    </source>
</evidence>
<feature type="transmembrane region" description="Helical" evidence="12">
    <location>
        <begin position="353"/>
        <end position="372"/>
    </location>
</feature>
<keyword evidence="13" id="KW-0732">Signal</keyword>
<comment type="subcellular location">
    <subcellularLocation>
        <location evidence="1">Membrane</location>
        <topology evidence="1">Multi-pass membrane protein</topology>
    </subcellularLocation>
</comment>
<dbReference type="GO" id="GO:0000293">
    <property type="term" value="F:ferric-chelate reductase activity"/>
    <property type="evidence" value="ECO:0007669"/>
    <property type="project" value="UniProtKB-ARBA"/>
</dbReference>